<keyword evidence="1 4" id="KW-0732">Signal</keyword>
<evidence type="ECO:0000256" key="4">
    <source>
        <dbReference type="SAM" id="SignalP"/>
    </source>
</evidence>
<gene>
    <name evidence="6" type="ORF">RCOM_1345550</name>
</gene>
<accession>B9RN93</accession>
<dbReference type="InterPro" id="IPR052421">
    <property type="entry name" value="PCW_Enzyme_Inhibitor"/>
</dbReference>
<dbReference type="eggNOG" id="ENOG502SR8P">
    <property type="taxonomic scope" value="Eukaryota"/>
</dbReference>
<organism evidence="6 7">
    <name type="scientific">Ricinus communis</name>
    <name type="common">Castor bean</name>
    <dbReference type="NCBI Taxonomy" id="3988"/>
    <lineage>
        <taxon>Eukaryota</taxon>
        <taxon>Viridiplantae</taxon>
        <taxon>Streptophyta</taxon>
        <taxon>Embryophyta</taxon>
        <taxon>Tracheophyta</taxon>
        <taxon>Spermatophyta</taxon>
        <taxon>Magnoliopsida</taxon>
        <taxon>eudicotyledons</taxon>
        <taxon>Gunneridae</taxon>
        <taxon>Pentapetalae</taxon>
        <taxon>rosids</taxon>
        <taxon>fabids</taxon>
        <taxon>Malpighiales</taxon>
        <taxon>Euphorbiaceae</taxon>
        <taxon>Acalyphoideae</taxon>
        <taxon>Acalypheae</taxon>
        <taxon>Ricinus</taxon>
    </lineage>
</organism>
<dbReference type="InParanoid" id="B9RN93"/>
<evidence type="ECO:0000256" key="3">
    <source>
        <dbReference type="ARBA" id="ARBA00038471"/>
    </source>
</evidence>
<comment type="similarity">
    <text evidence="3">Belongs to the PMEI family.</text>
</comment>
<feature type="domain" description="Pectinesterase inhibitor" evidence="5">
    <location>
        <begin position="26"/>
        <end position="155"/>
    </location>
</feature>
<dbReference type="PANTHER" id="PTHR36710:SF1">
    <property type="entry name" value="F14J9.2 PROTEIN"/>
    <property type="match status" value="1"/>
</dbReference>
<evidence type="ECO:0000313" key="6">
    <source>
        <dbReference type="EMBL" id="EEF47216.1"/>
    </source>
</evidence>
<dbReference type="InterPro" id="IPR034086">
    <property type="entry name" value="PMEI_plant"/>
</dbReference>
<dbReference type="EMBL" id="EQ973790">
    <property type="protein sequence ID" value="EEF47216.1"/>
    <property type="molecule type" value="Genomic_DNA"/>
</dbReference>
<feature type="chain" id="PRO_5002891171" evidence="4">
    <location>
        <begin position="27"/>
        <end position="157"/>
    </location>
</feature>
<sequence>MASLLLRPFSLIIILLMIIFLIETKGDQALIEDICRQTQDYSFCMSSFNGDLRSGTADIYGLATLSTIFSLEKARDTLERINGMVNGTSDPVGKNRIVLCQSDYRQASEMFQQAFSSSSVRSYWDVINYTREGFNRVVDCENVYRRDDPIATSFMNS</sequence>
<name>B9RN93_RICCO</name>
<protein>
    <submittedName>
        <fullName evidence="6">Enzyme inhibitor, putative</fullName>
    </submittedName>
</protein>
<dbReference type="Proteomes" id="UP000008311">
    <property type="component" value="Unassembled WGS sequence"/>
</dbReference>
<dbReference type="PANTHER" id="PTHR36710">
    <property type="entry name" value="PECTINESTERASE INHIBITOR-LIKE"/>
    <property type="match status" value="1"/>
</dbReference>
<dbReference type="AlphaFoldDB" id="B9RN93"/>
<reference evidence="7" key="1">
    <citation type="journal article" date="2010" name="Nat. Biotechnol.">
        <title>Draft genome sequence of the oilseed species Ricinus communis.</title>
        <authorList>
            <person name="Chan A.P."/>
            <person name="Crabtree J."/>
            <person name="Zhao Q."/>
            <person name="Lorenzi H."/>
            <person name="Orvis J."/>
            <person name="Puiu D."/>
            <person name="Melake-Berhan A."/>
            <person name="Jones K.M."/>
            <person name="Redman J."/>
            <person name="Chen G."/>
            <person name="Cahoon E.B."/>
            <person name="Gedil M."/>
            <person name="Stanke M."/>
            <person name="Haas B.J."/>
            <person name="Wortman J.R."/>
            <person name="Fraser-Liggett C.M."/>
            <person name="Ravel J."/>
            <person name="Rabinowicz P.D."/>
        </authorList>
    </citation>
    <scope>NUCLEOTIDE SEQUENCE [LARGE SCALE GENOMIC DNA]</scope>
    <source>
        <strain evidence="7">cv. Hale</strain>
    </source>
</reference>
<dbReference type="Pfam" id="PF04043">
    <property type="entry name" value="PMEI"/>
    <property type="match status" value="1"/>
</dbReference>
<dbReference type="Gene3D" id="1.20.140.40">
    <property type="entry name" value="Invertase/pectin methylesterase inhibitor family protein"/>
    <property type="match status" value="1"/>
</dbReference>
<evidence type="ECO:0000313" key="7">
    <source>
        <dbReference type="Proteomes" id="UP000008311"/>
    </source>
</evidence>
<dbReference type="FunCoup" id="B9RN93">
    <property type="interactions" value="18"/>
</dbReference>
<keyword evidence="2" id="KW-1015">Disulfide bond</keyword>
<evidence type="ECO:0000259" key="5">
    <source>
        <dbReference type="SMART" id="SM00856"/>
    </source>
</evidence>
<keyword evidence="7" id="KW-1185">Reference proteome</keyword>
<dbReference type="SUPFAM" id="SSF101148">
    <property type="entry name" value="Plant invertase/pectin methylesterase inhibitor"/>
    <property type="match status" value="1"/>
</dbReference>
<dbReference type="InterPro" id="IPR035513">
    <property type="entry name" value="Invertase/methylesterase_inhib"/>
</dbReference>
<dbReference type="GO" id="GO:0046910">
    <property type="term" value="F:pectinesterase inhibitor activity"/>
    <property type="evidence" value="ECO:0007669"/>
    <property type="project" value="InterPro"/>
</dbReference>
<proteinExistence type="inferred from homology"/>
<feature type="signal peptide" evidence="4">
    <location>
        <begin position="1"/>
        <end position="26"/>
    </location>
</feature>
<dbReference type="NCBIfam" id="TIGR01614">
    <property type="entry name" value="PME_inhib"/>
    <property type="match status" value="1"/>
</dbReference>
<dbReference type="InterPro" id="IPR006501">
    <property type="entry name" value="Pectinesterase_inhib_dom"/>
</dbReference>
<evidence type="ECO:0000256" key="2">
    <source>
        <dbReference type="ARBA" id="ARBA00023157"/>
    </source>
</evidence>
<evidence type="ECO:0000256" key="1">
    <source>
        <dbReference type="ARBA" id="ARBA00022729"/>
    </source>
</evidence>
<dbReference type="CDD" id="cd15797">
    <property type="entry name" value="PMEI"/>
    <property type="match status" value="1"/>
</dbReference>
<dbReference type="SMART" id="SM00856">
    <property type="entry name" value="PMEI"/>
    <property type="match status" value="1"/>
</dbReference>